<gene>
    <name evidence="1" type="ORF">RDB_LOCUS120446</name>
</gene>
<comment type="caution">
    <text evidence="1">The sequence shown here is derived from an EMBL/GenBank/DDBJ whole genome shotgun (WGS) entry which is preliminary data.</text>
</comment>
<dbReference type="EMBL" id="CAJMWT010004025">
    <property type="protein sequence ID" value="CAE6482963.1"/>
    <property type="molecule type" value="Genomic_DNA"/>
</dbReference>
<name>A0A8H3CH33_9AGAM</name>
<sequence length="178" mass="19813">MGQLNIHPHCIHLVVDYSAMSTEQELENLFQVKLEEHYVEPEGDQIDQEFVNKVFSDLVTAANASDEVLAGGEEPSVFAPHVTSANLLKDTQALSYVKIDAKKLQFDPEPKVDGDWRIPGASQTFGKIQTGEWYNYKVGTKGKVLWIYINKGIKFVAYIGPNIGKVEASSGKGKWKDV</sequence>
<organism evidence="1 2">
    <name type="scientific">Rhizoctonia solani</name>
    <dbReference type="NCBI Taxonomy" id="456999"/>
    <lineage>
        <taxon>Eukaryota</taxon>
        <taxon>Fungi</taxon>
        <taxon>Dikarya</taxon>
        <taxon>Basidiomycota</taxon>
        <taxon>Agaricomycotina</taxon>
        <taxon>Agaricomycetes</taxon>
        <taxon>Cantharellales</taxon>
        <taxon>Ceratobasidiaceae</taxon>
        <taxon>Rhizoctonia</taxon>
    </lineage>
</organism>
<protein>
    <submittedName>
        <fullName evidence="1">Uncharacterized protein</fullName>
    </submittedName>
</protein>
<evidence type="ECO:0000313" key="1">
    <source>
        <dbReference type="EMBL" id="CAE6482963.1"/>
    </source>
</evidence>
<reference evidence="1" key="1">
    <citation type="submission" date="2021-01" db="EMBL/GenBank/DDBJ databases">
        <authorList>
            <person name="Kaushik A."/>
        </authorList>
    </citation>
    <scope>NUCLEOTIDE SEQUENCE</scope>
    <source>
        <strain evidence="1">AG2-2IIIB</strain>
    </source>
</reference>
<proteinExistence type="predicted"/>
<accession>A0A8H3CH33</accession>
<dbReference type="AlphaFoldDB" id="A0A8H3CH33"/>
<dbReference type="Proteomes" id="UP000663843">
    <property type="component" value="Unassembled WGS sequence"/>
</dbReference>
<evidence type="ECO:0000313" key="2">
    <source>
        <dbReference type="Proteomes" id="UP000663843"/>
    </source>
</evidence>